<feature type="domain" description="PHD-type" evidence="6">
    <location>
        <begin position="165"/>
        <end position="215"/>
    </location>
</feature>
<keyword evidence="1" id="KW-0479">Metal-binding</keyword>
<dbReference type="GO" id="GO:0008270">
    <property type="term" value="F:zinc ion binding"/>
    <property type="evidence" value="ECO:0007669"/>
    <property type="project" value="UniProtKB-KW"/>
</dbReference>
<evidence type="ECO:0000256" key="5">
    <source>
        <dbReference type="SAM" id="MobiDB-lite"/>
    </source>
</evidence>
<dbReference type="EMBL" id="JANBUM010000253">
    <property type="protein sequence ID" value="KAJ2780374.1"/>
    <property type="molecule type" value="Genomic_DNA"/>
</dbReference>
<dbReference type="Pfam" id="PF00628">
    <property type="entry name" value="PHD"/>
    <property type="match status" value="2"/>
</dbReference>
<dbReference type="InterPro" id="IPR011011">
    <property type="entry name" value="Znf_FYVE_PHD"/>
</dbReference>
<evidence type="ECO:0000256" key="2">
    <source>
        <dbReference type="ARBA" id="ARBA00022771"/>
    </source>
</evidence>
<sequence length="748" mass="81835">MAIDSGDRAADEYKRAADYIRKLCEVEEDAGLDQNTPVLSATNVGPLDSRLDVLTPVSEGNPKLLFEGLALPIVSASAPMSPADLGQTMLRSRTRSSRIKSPVDAAKAAASLAGGEVTFGDAAVAATKLTGGAKRQANGGSSSNNCNNNSSKNGHAHVSPDDHTHDVCDACGQPGQFICCELCPRVFHFLCVNPPMTLEAVNQTDHWYCRQCAHRVDKKRKSRAHAKNILYPLISSIDRENPRVFSIPEDIRRQFDGIEADVDGSFVDTRKAKQLRVNYGPTNRDFTRLVDDHHDPIMCYRCGTSALHGPVIRCDYCPLNWHWDCLDPPMAAAPPARKRWMCPNHADHAIQHRHRKFRKERIVDLTDLPEDPRNGIVVDIIDDDPPWQLQMQDPKVKYRISSSRVRREFSRNARPCRVQASRSPSPKDRLYKSEKGVDTSEPESAEQQVQPASSSVAEWLQSIVAFQQDVARFIMGTTEPAVLLPAPSTSLYHGSNHADSATTERLSTGDSKLAALSLIADEILAPLRVEAKRYTNGEVGGVEPSSSLSANAIDTSSLDGTLTDANMDIPTLNLPASDMHDTAASALTELPMASVSTRVDTDVGRERRLLGENGVSRHDLEAALNDMIDSWPAETTTTTTTTTLTNIRAVCDGSAEYSIFRKAENPLGGALRKRKSRSSSLGSVRDFKRPRMVGYLSSPQLLDPNDVVDECVASDDRRKRPASARASLLIRSLARTKGAGALLDFLLS</sequence>
<dbReference type="SUPFAM" id="SSF57903">
    <property type="entry name" value="FYVE/PHD zinc finger"/>
    <property type="match status" value="2"/>
</dbReference>
<dbReference type="PROSITE" id="PS01359">
    <property type="entry name" value="ZF_PHD_1"/>
    <property type="match status" value="1"/>
</dbReference>
<feature type="compositionally biased region" description="Basic and acidic residues" evidence="5">
    <location>
        <begin position="425"/>
        <end position="438"/>
    </location>
</feature>
<dbReference type="OrthoDB" id="5876363at2759"/>
<dbReference type="Proteomes" id="UP001140172">
    <property type="component" value="Unassembled WGS sequence"/>
</dbReference>
<keyword evidence="8" id="KW-1185">Reference proteome</keyword>
<gene>
    <name evidence="7" type="ORF">GGI15_003564</name>
</gene>
<evidence type="ECO:0000256" key="4">
    <source>
        <dbReference type="PROSITE-ProRule" id="PRU00146"/>
    </source>
</evidence>
<keyword evidence="2 4" id="KW-0863">Zinc-finger</keyword>
<dbReference type="PROSITE" id="PS50016">
    <property type="entry name" value="ZF_PHD_2"/>
    <property type="match status" value="1"/>
</dbReference>
<dbReference type="InterPro" id="IPR019786">
    <property type="entry name" value="Zinc_finger_PHD-type_CS"/>
</dbReference>
<feature type="compositionally biased region" description="Low complexity" evidence="5">
    <location>
        <begin position="138"/>
        <end position="153"/>
    </location>
</feature>
<comment type="caution">
    <text evidence="7">The sequence shown here is derived from an EMBL/GenBank/DDBJ whole genome shotgun (WGS) entry which is preliminary data.</text>
</comment>
<proteinExistence type="predicted"/>
<name>A0A9W8H6V1_9FUNG</name>
<accession>A0A9W8H6V1</accession>
<dbReference type="AlphaFoldDB" id="A0A9W8H6V1"/>
<evidence type="ECO:0000256" key="3">
    <source>
        <dbReference type="ARBA" id="ARBA00022833"/>
    </source>
</evidence>
<dbReference type="GO" id="GO:0006357">
    <property type="term" value="P:regulation of transcription by RNA polymerase II"/>
    <property type="evidence" value="ECO:0007669"/>
    <property type="project" value="TreeGrafter"/>
</dbReference>
<dbReference type="InterPro" id="IPR001965">
    <property type="entry name" value="Znf_PHD"/>
</dbReference>
<dbReference type="InterPro" id="IPR019787">
    <property type="entry name" value="Znf_PHD-finger"/>
</dbReference>
<feature type="region of interest" description="Disordered" evidence="5">
    <location>
        <begin position="133"/>
        <end position="164"/>
    </location>
</feature>
<reference evidence="7" key="1">
    <citation type="submission" date="2022-07" db="EMBL/GenBank/DDBJ databases">
        <title>Phylogenomic reconstructions and comparative analyses of Kickxellomycotina fungi.</title>
        <authorList>
            <person name="Reynolds N.K."/>
            <person name="Stajich J.E."/>
            <person name="Barry K."/>
            <person name="Grigoriev I.V."/>
            <person name="Crous P."/>
            <person name="Smith M.E."/>
        </authorList>
    </citation>
    <scope>NUCLEOTIDE SEQUENCE</scope>
    <source>
        <strain evidence="7">BCRC 34489</strain>
    </source>
</reference>
<dbReference type="InterPro" id="IPR052819">
    <property type="entry name" value="Chromatin_regulatory_protein"/>
</dbReference>
<dbReference type="SMART" id="SM00249">
    <property type="entry name" value="PHD"/>
    <property type="match status" value="2"/>
</dbReference>
<dbReference type="PANTHER" id="PTHR47636:SF1">
    <property type="entry name" value="TRANSCRIPTIONAL REGULATORY PROTEIN RCO1"/>
    <property type="match status" value="1"/>
</dbReference>
<dbReference type="InterPro" id="IPR013083">
    <property type="entry name" value="Znf_RING/FYVE/PHD"/>
</dbReference>
<dbReference type="Gene3D" id="3.30.40.10">
    <property type="entry name" value="Zinc/RING finger domain, C3HC4 (zinc finger)"/>
    <property type="match status" value="2"/>
</dbReference>
<dbReference type="PANTHER" id="PTHR47636">
    <property type="entry name" value="TRANSCRIPTIONAL REGULATORY PROTEIN RCO1"/>
    <property type="match status" value="1"/>
</dbReference>
<dbReference type="GO" id="GO:0032221">
    <property type="term" value="C:Rpd3S complex"/>
    <property type="evidence" value="ECO:0007669"/>
    <property type="project" value="TreeGrafter"/>
</dbReference>
<evidence type="ECO:0000313" key="7">
    <source>
        <dbReference type="EMBL" id="KAJ2780374.1"/>
    </source>
</evidence>
<feature type="region of interest" description="Disordered" evidence="5">
    <location>
        <begin position="410"/>
        <end position="452"/>
    </location>
</feature>
<keyword evidence="3" id="KW-0862">Zinc</keyword>
<organism evidence="7 8">
    <name type="scientific">Coemansia interrupta</name>
    <dbReference type="NCBI Taxonomy" id="1126814"/>
    <lineage>
        <taxon>Eukaryota</taxon>
        <taxon>Fungi</taxon>
        <taxon>Fungi incertae sedis</taxon>
        <taxon>Zoopagomycota</taxon>
        <taxon>Kickxellomycotina</taxon>
        <taxon>Kickxellomycetes</taxon>
        <taxon>Kickxellales</taxon>
        <taxon>Kickxellaceae</taxon>
        <taxon>Coemansia</taxon>
    </lineage>
</organism>
<evidence type="ECO:0000313" key="8">
    <source>
        <dbReference type="Proteomes" id="UP001140172"/>
    </source>
</evidence>
<evidence type="ECO:0000256" key="1">
    <source>
        <dbReference type="ARBA" id="ARBA00022723"/>
    </source>
</evidence>
<protein>
    <recommendedName>
        <fullName evidence="6">PHD-type domain-containing protein</fullName>
    </recommendedName>
</protein>
<evidence type="ECO:0000259" key="6">
    <source>
        <dbReference type="PROSITE" id="PS50016"/>
    </source>
</evidence>